<keyword evidence="4" id="KW-1185">Reference proteome</keyword>
<reference evidence="2" key="2">
    <citation type="journal article" date="2024" name="Nature">
        <title>Anoxygenic phototroph of the Chloroflexota uses a type I reaction centre.</title>
        <authorList>
            <person name="Tsuji J.M."/>
            <person name="Shaw N.A."/>
            <person name="Nagashima S."/>
            <person name="Venkiteswaran J.J."/>
            <person name="Schiff S.L."/>
            <person name="Watanabe T."/>
            <person name="Fukui M."/>
            <person name="Hanada S."/>
            <person name="Tank M."/>
            <person name="Neufeld J.D."/>
        </authorList>
    </citation>
    <scope>NUCLEOTIDE SEQUENCE</scope>
    <source>
        <strain evidence="2">L227-S17</strain>
    </source>
</reference>
<reference evidence="1 3" key="1">
    <citation type="submission" date="2020-06" db="EMBL/GenBank/DDBJ databases">
        <title>Anoxygenic phototrophic Chloroflexota member uses a Type I reaction center.</title>
        <authorList>
            <person name="Tsuji J.M."/>
            <person name="Shaw N.A."/>
            <person name="Nagashima S."/>
            <person name="Venkiteswaran J."/>
            <person name="Schiff S.L."/>
            <person name="Hanada S."/>
            <person name="Tank M."/>
            <person name="Neufeld J.D."/>
        </authorList>
    </citation>
    <scope>NUCLEOTIDE SEQUENCE [LARGE SCALE GENOMIC DNA]</scope>
    <source>
        <strain evidence="1">L227-S17</strain>
    </source>
</reference>
<protein>
    <submittedName>
        <fullName evidence="1">Uncharacterized protein</fullName>
    </submittedName>
</protein>
<evidence type="ECO:0000313" key="1">
    <source>
        <dbReference type="EMBL" id="NWJ45653.1"/>
    </source>
</evidence>
<evidence type="ECO:0000313" key="2">
    <source>
        <dbReference type="EMBL" id="WJW67523.1"/>
    </source>
</evidence>
<dbReference type="EMBL" id="JACATZ010000001">
    <property type="protein sequence ID" value="NWJ45653.1"/>
    <property type="molecule type" value="Genomic_DNA"/>
</dbReference>
<dbReference type="EMBL" id="CP128399">
    <property type="protein sequence ID" value="WJW67523.1"/>
    <property type="molecule type" value="Genomic_DNA"/>
</dbReference>
<dbReference type="AlphaFoldDB" id="A0A8T7LXG4"/>
<proteinExistence type="predicted"/>
<organism evidence="1 3">
    <name type="scientific">Candidatus Chlorohelix allophototropha</name>
    <dbReference type="NCBI Taxonomy" id="3003348"/>
    <lineage>
        <taxon>Bacteria</taxon>
        <taxon>Bacillati</taxon>
        <taxon>Chloroflexota</taxon>
        <taxon>Chloroflexia</taxon>
        <taxon>Candidatus Chloroheliales</taxon>
        <taxon>Candidatus Chloroheliaceae</taxon>
        <taxon>Candidatus Chlorohelix</taxon>
    </lineage>
</organism>
<evidence type="ECO:0000313" key="4">
    <source>
        <dbReference type="Proteomes" id="UP001431572"/>
    </source>
</evidence>
<dbReference type="Proteomes" id="UP000521676">
    <property type="component" value="Unassembled WGS sequence"/>
</dbReference>
<evidence type="ECO:0000313" key="3">
    <source>
        <dbReference type="Proteomes" id="UP000521676"/>
    </source>
</evidence>
<name>A0A8T7LXG4_9CHLR</name>
<accession>A0A8T7LXG4</accession>
<gene>
    <name evidence="1" type="ORF">HXX08_07220</name>
    <name evidence="2" type="ORF">OZ401_000790</name>
</gene>
<dbReference type="RefSeq" id="WP_341469416.1">
    <property type="nucleotide sequence ID" value="NZ_CP128399.1"/>
</dbReference>
<sequence>MSNPYDPYGGNPPGNNPYPVYNNYGSYTDRDGVNEAALALQLLGGTIRLNDSIEADVMDPVFFGMNDFTANGVVKAVSDLAIADNSGDFSFLMFGTQGDFDYLVVEADTIQYARAFIAREVKNWDMLQYLLAQKEAYLADSEASIYPCDLSRWGLGDWSMFAYRAPGRLLLRDGSFGFVSARPNYPLEYLDFTLCPAGEEGPQAQHWMRLIQVGHNQALLQGDVLDISQSSQSPVRIWRQAQEPPKKKKGLFGL</sequence>
<dbReference type="Proteomes" id="UP001431572">
    <property type="component" value="Chromosome 1"/>
</dbReference>